<keyword evidence="3 6" id="KW-0812">Transmembrane</keyword>
<feature type="transmembrane region" description="Helical" evidence="6">
    <location>
        <begin position="86"/>
        <end position="107"/>
    </location>
</feature>
<dbReference type="EMBL" id="FNBU01000003">
    <property type="protein sequence ID" value="SDF15259.1"/>
    <property type="molecule type" value="Genomic_DNA"/>
</dbReference>
<comment type="subcellular location">
    <subcellularLocation>
        <location evidence="1">Cell membrane</location>
        <topology evidence="1">Multi-pass membrane protein</topology>
    </subcellularLocation>
</comment>
<dbReference type="STRING" id="1123285.SAMN05660235_00606"/>
<dbReference type="PANTHER" id="PTHR38601:SF1">
    <property type="entry name" value="HYDROGENASE-4 COMPONENT E"/>
    <property type="match status" value="1"/>
</dbReference>
<keyword evidence="2" id="KW-1003">Cell membrane</keyword>
<name>A0A1G7ISH1_9FIRM</name>
<feature type="transmembrane region" description="Helical" evidence="6">
    <location>
        <begin position="119"/>
        <end position="135"/>
    </location>
</feature>
<dbReference type="RefSeq" id="WP_093687988.1">
    <property type="nucleotide sequence ID" value="NZ_FNBU01000003.1"/>
</dbReference>
<evidence type="ECO:0000256" key="6">
    <source>
        <dbReference type="SAM" id="Phobius"/>
    </source>
</evidence>
<dbReference type="Gene3D" id="1.10.287.3510">
    <property type="match status" value="1"/>
</dbReference>
<organism evidence="7 8">
    <name type="scientific">Sporolituus thermophilus DSM 23256</name>
    <dbReference type="NCBI Taxonomy" id="1123285"/>
    <lineage>
        <taxon>Bacteria</taxon>
        <taxon>Bacillati</taxon>
        <taxon>Bacillota</taxon>
        <taxon>Negativicutes</taxon>
        <taxon>Selenomonadales</taxon>
        <taxon>Sporomusaceae</taxon>
        <taxon>Sporolituus</taxon>
    </lineage>
</organism>
<evidence type="ECO:0000256" key="5">
    <source>
        <dbReference type="ARBA" id="ARBA00023136"/>
    </source>
</evidence>
<dbReference type="AlphaFoldDB" id="A0A1G7ISH1"/>
<evidence type="ECO:0000313" key="8">
    <source>
        <dbReference type="Proteomes" id="UP000243333"/>
    </source>
</evidence>
<dbReference type="InterPro" id="IPR039428">
    <property type="entry name" value="NUOK/Mnh_C1-like"/>
</dbReference>
<dbReference type="Pfam" id="PF00420">
    <property type="entry name" value="Oxidored_q2"/>
    <property type="match status" value="1"/>
</dbReference>
<gene>
    <name evidence="7" type="ORF">SAMN05660235_00606</name>
</gene>
<dbReference type="Proteomes" id="UP000243333">
    <property type="component" value="Unassembled WGS sequence"/>
</dbReference>
<keyword evidence="8" id="KW-1185">Reference proteome</keyword>
<evidence type="ECO:0000256" key="1">
    <source>
        <dbReference type="ARBA" id="ARBA00004651"/>
    </source>
</evidence>
<evidence type="ECO:0000256" key="3">
    <source>
        <dbReference type="ARBA" id="ARBA00022692"/>
    </source>
</evidence>
<feature type="transmembrane region" description="Helical" evidence="6">
    <location>
        <begin position="167"/>
        <end position="187"/>
    </location>
</feature>
<dbReference type="OrthoDB" id="5298295at2"/>
<protein>
    <submittedName>
        <fullName evidence="7">Hydrogenase-4 component E</fullName>
    </submittedName>
</protein>
<evidence type="ECO:0000313" key="7">
    <source>
        <dbReference type="EMBL" id="SDF15259.1"/>
    </source>
</evidence>
<reference evidence="8" key="1">
    <citation type="submission" date="2016-10" db="EMBL/GenBank/DDBJ databases">
        <authorList>
            <person name="Varghese N."/>
            <person name="Submissions S."/>
        </authorList>
    </citation>
    <scope>NUCLEOTIDE SEQUENCE [LARGE SCALE GENOMIC DNA]</scope>
    <source>
        <strain evidence="8">DSM 23256</strain>
    </source>
</reference>
<accession>A0A1G7ISH1</accession>
<feature type="transmembrane region" description="Helical" evidence="6">
    <location>
        <begin position="49"/>
        <end position="74"/>
    </location>
</feature>
<dbReference type="GO" id="GO:0005886">
    <property type="term" value="C:plasma membrane"/>
    <property type="evidence" value="ECO:0007669"/>
    <property type="project" value="UniProtKB-SubCell"/>
</dbReference>
<dbReference type="InterPro" id="IPR038730">
    <property type="entry name" value="HyfE-like"/>
</dbReference>
<evidence type="ECO:0000256" key="2">
    <source>
        <dbReference type="ARBA" id="ARBA00022475"/>
    </source>
</evidence>
<feature type="transmembrane region" description="Helical" evidence="6">
    <location>
        <begin position="21"/>
        <end position="43"/>
    </location>
</feature>
<keyword evidence="5 6" id="KW-0472">Membrane</keyword>
<feature type="transmembrane region" description="Helical" evidence="6">
    <location>
        <begin position="142"/>
        <end position="161"/>
    </location>
</feature>
<evidence type="ECO:0000256" key="4">
    <source>
        <dbReference type="ARBA" id="ARBA00022989"/>
    </source>
</evidence>
<sequence length="208" mass="22649">MNLLTIALMAAVFVLTRVTMLRTAVHILVFQSVLIALACLVIGGETGEMHFYLAALLTVVIKVGIIPYFLYRIVSRLRREREERPLWGPNASSLGAAAAIVLAYGFISQALPGVVSRETLAAAAALVLIGLQLIMTRRQAILQIVGLNTMENGLYLLGLSMTKGLPLIIELGIFLDVMVAVVVLVILTYRLKISFLTTDTSQLRKLKG</sequence>
<proteinExistence type="predicted"/>
<keyword evidence="4 6" id="KW-1133">Transmembrane helix</keyword>
<dbReference type="PANTHER" id="PTHR38601">
    <property type="entry name" value="HYDROGENASE-4 COMPONENT E"/>
    <property type="match status" value="1"/>
</dbReference>